<comment type="caution">
    <text evidence="2">The sequence shown here is derived from an EMBL/GenBank/DDBJ whole genome shotgun (WGS) entry which is preliminary data.</text>
</comment>
<evidence type="ECO:0000313" key="3">
    <source>
        <dbReference type="Proteomes" id="UP001234178"/>
    </source>
</evidence>
<protein>
    <recommendedName>
        <fullName evidence="4">Secreted protein</fullName>
    </recommendedName>
</protein>
<organism evidence="2 3">
    <name type="scientific">Daphnia magna</name>
    <dbReference type="NCBI Taxonomy" id="35525"/>
    <lineage>
        <taxon>Eukaryota</taxon>
        <taxon>Metazoa</taxon>
        <taxon>Ecdysozoa</taxon>
        <taxon>Arthropoda</taxon>
        <taxon>Crustacea</taxon>
        <taxon>Branchiopoda</taxon>
        <taxon>Diplostraca</taxon>
        <taxon>Cladocera</taxon>
        <taxon>Anomopoda</taxon>
        <taxon>Daphniidae</taxon>
        <taxon>Daphnia</taxon>
    </lineage>
</organism>
<keyword evidence="1" id="KW-0732">Signal</keyword>
<dbReference type="Proteomes" id="UP001234178">
    <property type="component" value="Unassembled WGS sequence"/>
</dbReference>
<proteinExistence type="predicted"/>
<feature type="signal peptide" evidence="1">
    <location>
        <begin position="1"/>
        <end position="18"/>
    </location>
</feature>
<keyword evidence="3" id="KW-1185">Reference proteome</keyword>
<gene>
    <name evidence="2" type="ORF">OUZ56_000721</name>
</gene>
<name>A0ABR0A0J1_9CRUS</name>
<dbReference type="EMBL" id="JAOYFB010000036">
    <property type="protein sequence ID" value="KAK4018676.1"/>
    <property type="molecule type" value="Genomic_DNA"/>
</dbReference>
<sequence>MCLFVILPCVCSTCAVKGKSNTVEQRVCPPRRLKSPSSPCSSRCWMCACLCVRVRLGSSFSPETLADQWYTLCVGGICYHVPTPSYMFFFKSYLMLLALVDSDMGSDQHLIASRPTRLTEEEEEEKRKILSVGWLERK</sequence>
<accession>A0ABR0A0J1</accession>
<feature type="chain" id="PRO_5045398037" description="Secreted protein" evidence="1">
    <location>
        <begin position="19"/>
        <end position="138"/>
    </location>
</feature>
<evidence type="ECO:0008006" key="4">
    <source>
        <dbReference type="Google" id="ProtNLM"/>
    </source>
</evidence>
<evidence type="ECO:0000313" key="2">
    <source>
        <dbReference type="EMBL" id="KAK4018676.1"/>
    </source>
</evidence>
<reference evidence="2 3" key="1">
    <citation type="journal article" date="2023" name="Nucleic Acids Res.">
        <title>The hologenome of Daphnia magna reveals possible DNA methylation and microbiome-mediated evolution of the host genome.</title>
        <authorList>
            <person name="Chaturvedi A."/>
            <person name="Li X."/>
            <person name="Dhandapani V."/>
            <person name="Marshall H."/>
            <person name="Kissane S."/>
            <person name="Cuenca-Cambronero M."/>
            <person name="Asole G."/>
            <person name="Calvet F."/>
            <person name="Ruiz-Romero M."/>
            <person name="Marangio P."/>
            <person name="Guigo R."/>
            <person name="Rago D."/>
            <person name="Mirbahai L."/>
            <person name="Eastwood N."/>
            <person name="Colbourne J.K."/>
            <person name="Zhou J."/>
            <person name="Mallon E."/>
            <person name="Orsini L."/>
        </authorList>
    </citation>
    <scope>NUCLEOTIDE SEQUENCE [LARGE SCALE GENOMIC DNA]</scope>
    <source>
        <strain evidence="2">LRV0_1</strain>
    </source>
</reference>
<evidence type="ECO:0000256" key="1">
    <source>
        <dbReference type="SAM" id="SignalP"/>
    </source>
</evidence>